<proteinExistence type="inferred from homology"/>
<comment type="subcellular location">
    <subcellularLocation>
        <location evidence="1">Cell membrane</location>
        <topology evidence="1">Multi-pass membrane protein</topology>
    </subcellularLocation>
</comment>
<evidence type="ECO:0000256" key="2">
    <source>
        <dbReference type="ARBA" id="ARBA00007935"/>
    </source>
</evidence>
<dbReference type="SUPFAM" id="SSF81345">
    <property type="entry name" value="ABC transporter involved in vitamin B12 uptake, BtuC"/>
    <property type="match status" value="1"/>
</dbReference>
<dbReference type="GO" id="GO:0022857">
    <property type="term" value="F:transmembrane transporter activity"/>
    <property type="evidence" value="ECO:0007669"/>
    <property type="project" value="InterPro"/>
</dbReference>
<dbReference type="CDD" id="cd06550">
    <property type="entry name" value="TM_ABC_iron-siderophores_like"/>
    <property type="match status" value="1"/>
</dbReference>
<evidence type="ECO:0000313" key="10">
    <source>
        <dbReference type="Proteomes" id="UP000441586"/>
    </source>
</evidence>
<evidence type="ECO:0000256" key="5">
    <source>
        <dbReference type="ARBA" id="ARBA00022692"/>
    </source>
</evidence>
<evidence type="ECO:0000256" key="7">
    <source>
        <dbReference type="ARBA" id="ARBA00023136"/>
    </source>
</evidence>
<dbReference type="PANTHER" id="PTHR30472">
    <property type="entry name" value="FERRIC ENTEROBACTIN TRANSPORT SYSTEM PERMEASE PROTEIN"/>
    <property type="match status" value="1"/>
</dbReference>
<feature type="transmembrane region" description="Helical" evidence="8">
    <location>
        <begin position="111"/>
        <end position="128"/>
    </location>
</feature>
<feature type="transmembrane region" description="Helical" evidence="8">
    <location>
        <begin position="330"/>
        <end position="347"/>
    </location>
</feature>
<accession>A0A6A4RCN1</accession>
<comment type="similarity">
    <text evidence="2">Belongs to the binding-protein-dependent transport system permease family. FecCD subfamily.</text>
</comment>
<dbReference type="FunFam" id="1.10.3470.10:FF:000001">
    <property type="entry name" value="Vitamin B12 ABC transporter permease BtuC"/>
    <property type="match status" value="1"/>
</dbReference>
<feature type="transmembrane region" description="Helical" evidence="8">
    <location>
        <begin position="82"/>
        <end position="99"/>
    </location>
</feature>
<dbReference type="InterPro" id="IPR000522">
    <property type="entry name" value="ABC_transptr_permease_BtuC"/>
</dbReference>
<evidence type="ECO:0000313" key="9">
    <source>
        <dbReference type="EMBL" id="KAE9628169.1"/>
    </source>
</evidence>
<evidence type="ECO:0000256" key="1">
    <source>
        <dbReference type="ARBA" id="ARBA00004651"/>
    </source>
</evidence>
<dbReference type="Pfam" id="PF01032">
    <property type="entry name" value="FecCD"/>
    <property type="match status" value="1"/>
</dbReference>
<feature type="transmembrane region" description="Helical" evidence="8">
    <location>
        <begin position="134"/>
        <end position="157"/>
    </location>
</feature>
<keyword evidence="6 8" id="KW-1133">Transmembrane helix</keyword>
<protein>
    <submittedName>
        <fullName evidence="9">Iron chelate uptake ABC transporter family permease subunit</fullName>
    </submittedName>
</protein>
<dbReference type="RefSeq" id="WP_158980418.1">
    <property type="nucleotide sequence ID" value="NZ_WSFO01000010.1"/>
</dbReference>
<dbReference type="InterPro" id="IPR037294">
    <property type="entry name" value="ABC_BtuC-like"/>
</dbReference>
<dbReference type="PANTHER" id="PTHR30472:SF67">
    <property type="entry name" value="PERMEASE OF ABC TRANSPORTER-RELATED"/>
    <property type="match status" value="1"/>
</dbReference>
<feature type="transmembrane region" description="Helical" evidence="8">
    <location>
        <begin position="260"/>
        <end position="288"/>
    </location>
</feature>
<keyword evidence="5 8" id="KW-0812">Transmembrane</keyword>
<evidence type="ECO:0000256" key="4">
    <source>
        <dbReference type="ARBA" id="ARBA00022475"/>
    </source>
</evidence>
<feature type="transmembrane region" description="Helical" evidence="8">
    <location>
        <begin position="169"/>
        <end position="191"/>
    </location>
</feature>
<feature type="transmembrane region" description="Helical" evidence="8">
    <location>
        <begin position="300"/>
        <end position="318"/>
    </location>
</feature>
<reference evidence="9 10" key="1">
    <citation type="submission" date="2019-12" db="EMBL/GenBank/DDBJ databases">
        <authorList>
            <person name="Zhang Y.-J."/>
        </authorList>
    </citation>
    <scope>NUCLEOTIDE SEQUENCE [LARGE SCALE GENOMIC DNA]</scope>
    <source>
        <strain evidence="9 10">H18S-6</strain>
    </source>
</reference>
<evidence type="ECO:0000256" key="8">
    <source>
        <dbReference type="SAM" id="Phobius"/>
    </source>
</evidence>
<dbReference type="EMBL" id="WSFO01000010">
    <property type="protein sequence ID" value="KAE9628169.1"/>
    <property type="molecule type" value="Genomic_DNA"/>
</dbReference>
<feature type="transmembrane region" description="Helical" evidence="8">
    <location>
        <begin position="211"/>
        <end position="231"/>
    </location>
</feature>
<dbReference type="GO" id="GO:0033214">
    <property type="term" value="P:siderophore-iron import into cell"/>
    <property type="evidence" value="ECO:0007669"/>
    <property type="project" value="TreeGrafter"/>
</dbReference>
<evidence type="ECO:0000256" key="3">
    <source>
        <dbReference type="ARBA" id="ARBA00022448"/>
    </source>
</evidence>
<dbReference type="Gene3D" id="1.10.3470.10">
    <property type="entry name" value="ABC transporter involved in vitamin B12 uptake, BtuC"/>
    <property type="match status" value="1"/>
</dbReference>
<evidence type="ECO:0000256" key="6">
    <source>
        <dbReference type="ARBA" id="ARBA00022989"/>
    </source>
</evidence>
<dbReference type="GO" id="GO:0005886">
    <property type="term" value="C:plasma membrane"/>
    <property type="evidence" value="ECO:0007669"/>
    <property type="project" value="UniProtKB-SubCell"/>
</dbReference>
<keyword evidence="7 8" id="KW-0472">Membrane</keyword>
<dbReference type="Proteomes" id="UP000441586">
    <property type="component" value="Unassembled WGS sequence"/>
</dbReference>
<organism evidence="9 10">
    <name type="scientific">Parasedimentitalea maritima</name>
    <dbReference type="NCBI Taxonomy" id="2578117"/>
    <lineage>
        <taxon>Bacteria</taxon>
        <taxon>Pseudomonadati</taxon>
        <taxon>Pseudomonadota</taxon>
        <taxon>Alphaproteobacteria</taxon>
        <taxon>Rhodobacterales</taxon>
        <taxon>Paracoccaceae</taxon>
        <taxon>Parasedimentitalea</taxon>
    </lineage>
</organism>
<gene>
    <name evidence="9" type="ORF">GP644_16170</name>
</gene>
<dbReference type="AlphaFoldDB" id="A0A6A4RCN1"/>
<name>A0A6A4RCN1_9RHOB</name>
<comment type="caution">
    <text evidence="9">The sequence shown here is derived from an EMBL/GenBank/DDBJ whole genome shotgun (WGS) entry which is preliminary data.</text>
</comment>
<feature type="transmembrane region" description="Helical" evidence="8">
    <location>
        <begin position="21"/>
        <end position="53"/>
    </location>
</feature>
<keyword evidence="4" id="KW-1003">Cell membrane</keyword>
<sequence>MTDIGLARPSSLSPDRRLGPVIIGGLLVLLMSVSVAVSVGAISVPITTVWGVIANKLSPGLIDPDWSKGRAAIVWDIRFPRALLAAMVGAGLGLVGASLQAVTRNPLADPHLLGISSGGAFGAILALLHTGLFLGLLTVPLMAFVGALSATLLVLAVSRFSGAASADRLVLVGVAVSFIIMAGANILIFLGDQRATHTVVFWMLGGLGLAQWSHLAYPLVILTFCSGWLWLRSPDLNAMTIGDETATTLGIPVARFRLEVFVTGALITGVMVAFSGIIGFVGLMVPHIVRLLVGGDYRRVLPASALFGAIFLLWADIVARTIMAPEDMPIGIVTGLIGGLFFVWVLGRK</sequence>
<keyword evidence="3" id="KW-0813">Transport</keyword>